<dbReference type="RefSeq" id="XP_020112363.1">
    <property type="nucleotide sequence ID" value="XM_020256774.1"/>
</dbReference>
<sequence>MAENPSIRETLERGEEETYKGLEAPPSMAAAGAGAERERRRKVAYGGRGGGGGGVGDYAVGVGVGVGVVVAEDPPARIELVGWYAYAVCSFFVLAVLVPVLFPLIIAQIASSSDSPSTTATTTMRGVSCSAKEMALYQRLVKHSIDVGGSRFSALHWTVISWAAGVIAVAPLLPQVAHQLDRGHHQSLLLIAAITFGAFFCLLTGFFKTAWLFPFYIIFIVSAITVSDSAHSRYLALMLRGLTASSSGRHLSLRRRAAGGQLSLYSTAAGSLGAAVIAAFVYHMLRRSDQLTGLWVVSIFSGLIWFIAICHGLFSNRPASSISSSPSPSSPPSLAHNMFDKVSHALAVFSYPHAVGSLAAVFLSSFSTMCIFTAGILYIIGGLCIKPVMILSFLIIYFAFPVLSLPGIHALQLLLRTDAVRMQLLGFLLCAFVSGAGFYFKDRRWRAAHVILVGLVQSTAAGALHAFGRVLLLDCAPPGKEGAFAAWLAWARAAGAGVGFAVGSASPGRIGAAFGAAFLASLLGGLVLVFGSVSDEGALVAAGHVRKEELEYERKMVGEEGMSGIGLSSNSGEDREGYIGRVRV</sequence>
<feature type="transmembrane region" description="Helical" evidence="2">
    <location>
        <begin position="447"/>
        <end position="472"/>
    </location>
</feature>
<dbReference type="OrthoDB" id="1869137at2759"/>
<evidence type="ECO:0000313" key="3">
    <source>
        <dbReference type="Proteomes" id="UP000515123"/>
    </source>
</evidence>
<feature type="transmembrane region" description="Helical" evidence="2">
    <location>
        <begin position="213"/>
        <end position="230"/>
    </location>
</feature>
<keyword evidence="2" id="KW-0472">Membrane</keyword>
<evidence type="ECO:0000256" key="1">
    <source>
        <dbReference type="SAM" id="MobiDB-lite"/>
    </source>
</evidence>
<feature type="transmembrane region" description="Helical" evidence="2">
    <location>
        <begin position="154"/>
        <end position="176"/>
    </location>
</feature>
<dbReference type="Proteomes" id="UP000515123">
    <property type="component" value="Linkage group 22"/>
</dbReference>
<evidence type="ECO:0000256" key="2">
    <source>
        <dbReference type="SAM" id="Phobius"/>
    </source>
</evidence>
<organism evidence="3 4">
    <name type="scientific">Ananas comosus</name>
    <name type="common">Pineapple</name>
    <name type="synonym">Ananas ananas</name>
    <dbReference type="NCBI Taxonomy" id="4615"/>
    <lineage>
        <taxon>Eukaryota</taxon>
        <taxon>Viridiplantae</taxon>
        <taxon>Streptophyta</taxon>
        <taxon>Embryophyta</taxon>
        <taxon>Tracheophyta</taxon>
        <taxon>Spermatophyta</taxon>
        <taxon>Magnoliopsida</taxon>
        <taxon>Liliopsida</taxon>
        <taxon>Poales</taxon>
        <taxon>Bromeliaceae</taxon>
        <taxon>Bromelioideae</taxon>
        <taxon>Ananas</taxon>
    </lineage>
</organism>
<feature type="transmembrane region" description="Helical" evidence="2">
    <location>
        <begin position="420"/>
        <end position="440"/>
    </location>
</feature>
<feature type="transmembrane region" description="Helical" evidence="2">
    <location>
        <begin position="262"/>
        <end position="282"/>
    </location>
</feature>
<gene>
    <name evidence="4" type="primary">LOC109726948</name>
</gene>
<dbReference type="PANTHER" id="PTHR37891:SF1">
    <property type="entry name" value="OS06G0113900 PROTEIN"/>
    <property type="match status" value="1"/>
</dbReference>
<dbReference type="PANTHER" id="PTHR37891">
    <property type="entry name" value="OS06G0113900 PROTEIN"/>
    <property type="match status" value="1"/>
</dbReference>
<feature type="transmembrane region" description="Helical" evidence="2">
    <location>
        <begin position="294"/>
        <end position="314"/>
    </location>
</feature>
<feature type="transmembrane region" description="Helical" evidence="2">
    <location>
        <begin position="484"/>
        <end position="503"/>
    </location>
</feature>
<dbReference type="AlphaFoldDB" id="A0A6P5H3M7"/>
<name>A0A6P5H3M7_ANACO</name>
<keyword evidence="2" id="KW-1133">Transmembrane helix</keyword>
<feature type="transmembrane region" description="Helical" evidence="2">
    <location>
        <begin position="188"/>
        <end position="207"/>
    </location>
</feature>
<feature type="region of interest" description="Disordered" evidence="1">
    <location>
        <begin position="1"/>
        <end position="36"/>
    </location>
</feature>
<dbReference type="GeneID" id="109726948"/>
<feature type="compositionally biased region" description="Basic and acidic residues" evidence="1">
    <location>
        <begin position="9"/>
        <end position="20"/>
    </location>
</feature>
<keyword evidence="3" id="KW-1185">Reference proteome</keyword>
<keyword evidence="2" id="KW-0812">Transmembrane</keyword>
<feature type="transmembrane region" description="Helical" evidence="2">
    <location>
        <begin position="388"/>
        <end position="408"/>
    </location>
</feature>
<feature type="transmembrane region" description="Helical" evidence="2">
    <location>
        <begin position="83"/>
        <end position="106"/>
    </location>
</feature>
<proteinExistence type="predicted"/>
<reference evidence="4" key="2">
    <citation type="submission" date="2025-08" db="UniProtKB">
        <authorList>
            <consortium name="RefSeq"/>
        </authorList>
    </citation>
    <scope>IDENTIFICATION</scope>
    <source>
        <tissue evidence="4">Leaf</tissue>
    </source>
</reference>
<reference evidence="3" key="1">
    <citation type="journal article" date="2015" name="Nat. Genet.">
        <title>The pineapple genome and the evolution of CAM photosynthesis.</title>
        <authorList>
            <person name="Ming R."/>
            <person name="VanBuren R."/>
            <person name="Wai C.M."/>
            <person name="Tang H."/>
            <person name="Schatz M.C."/>
            <person name="Bowers J.E."/>
            <person name="Lyons E."/>
            <person name="Wang M.L."/>
            <person name="Chen J."/>
            <person name="Biggers E."/>
            <person name="Zhang J."/>
            <person name="Huang L."/>
            <person name="Zhang L."/>
            <person name="Miao W."/>
            <person name="Zhang J."/>
            <person name="Ye Z."/>
            <person name="Miao C."/>
            <person name="Lin Z."/>
            <person name="Wang H."/>
            <person name="Zhou H."/>
            <person name="Yim W.C."/>
            <person name="Priest H.D."/>
            <person name="Zheng C."/>
            <person name="Woodhouse M."/>
            <person name="Edger P.P."/>
            <person name="Guyot R."/>
            <person name="Guo H.B."/>
            <person name="Guo H."/>
            <person name="Zheng G."/>
            <person name="Singh R."/>
            <person name="Sharma A."/>
            <person name="Min X."/>
            <person name="Zheng Y."/>
            <person name="Lee H."/>
            <person name="Gurtowski J."/>
            <person name="Sedlazeck F.J."/>
            <person name="Harkess A."/>
            <person name="McKain M.R."/>
            <person name="Liao Z."/>
            <person name="Fang J."/>
            <person name="Liu J."/>
            <person name="Zhang X."/>
            <person name="Zhang Q."/>
            <person name="Hu W."/>
            <person name="Qin Y."/>
            <person name="Wang K."/>
            <person name="Chen L.Y."/>
            <person name="Shirley N."/>
            <person name="Lin Y.R."/>
            <person name="Liu L.Y."/>
            <person name="Hernandez A.G."/>
            <person name="Wright C.L."/>
            <person name="Bulone V."/>
            <person name="Tuskan G.A."/>
            <person name="Heath K."/>
            <person name="Zee F."/>
            <person name="Moore P.H."/>
            <person name="Sunkar R."/>
            <person name="Leebens-Mack J.H."/>
            <person name="Mockler T."/>
            <person name="Bennetzen J.L."/>
            <person name="Freeling M."/>
            <person name="Sankoff D."/>
            <person name="Paterson A.H."/>
            <person name="Zhu X."/>
            <person name="Yang X."/>
            <person name="Smith J.A."/>
            <person name="Cushman J.C."/>
            <person name="Paull R.E."/>
            <person name="Yu Q."/>
        </authorList>
    </citation>
    <scope>NUCLEOTIDE SEQUENCE [LARGE SCALE GENOMIC DNA]</scope>
    <source>
        <strain evidence="3">cv. F153</strain>
    </source>
</reference>
<protein>
    <submittedName>
        <fullName evidence="4">Uncharacterized protein LOC109726948</fullName>
    </submittedName>
</protein>
<evidence type="ECO:0000313" key="4">
    <source>
        <dbReference type="RefSeq" id="XP_020112363.1"/>
    </source>
</evidence>
<feature type="transmembrane region" description="Helical" evidence="2">
    <location>
        <begin position="510"/>
        <end position="530"/>
    </location>
</feature>
<dbReference type="Gramene" id="Aco015990.1.mrna1">
    <property type="protein sequence ID" value="Aco015990.1.mrna1"/>
    <property type="gene ID" value="Aco015990.1.path1"/>
</dbReference>
<accession>A0A6P5H3M7</accession>
<feature type="transmembrane region" description="Helical" evidence="2">
    <location>
        <begin position="358"/>
        <end position="381"/>
    </location>
</feature>